<proteinExistence type="predicted"/>
<dbReference type="AlphaFoldDB" id="A0A0A9E5S6"/>
<dbReference type="EMBL" id="GBRH01203507">
    <property type="protein sequence ID" value="JAD94388.1"/>
    <property type="molecule type" value="Transcribed_RNA"/>
</dbReference>
<evidence type="ECO:0000313" key="1">
    <source>
        <dbReference type="EMBL" id="JAD94388.1"/>
    </source>
</evidence>
<sequence length="39" mass="4559">MSFGKVGCANPFSYWNSLVLKFIYFFFPRNSCVLICLFV</sequence>
<accession>A0A0A9E5S6</accession>
<name>A0A0A9E5S6_ARUDO</name>
<organism evidence="1">
    <name type="scientific">Arundo donax</name>
    <name type="common">Giant reed</name>
    <name type="synonym">Donax arundinaceus</name>
    <dbReference type="NCBI Taxonomy" id="35708"/>
    <lineage>
        <taxon>Eukaryota</taxon>
        <taxon>Viridiplantae</taxon>
        <taxon>Streptophyta</taxon>
        <taxon>Embryophyta</taxon>
        <taxon>Tracheophyta</taxon>
        <taxon>Spermatophyta</taxon>
        <taxon>Magnoliopsida</taxon>
        <taxon>Liliopsida</taxon>
        <taxon>Poales</taxon>
        <taxon>Poaceae</taxon>
        <taxon>PACMAD clade</taxon>
        <taxon>Arundinoideae</taxon>
        <taxon>Arundineae</taxon>
        <taxon>Arundo</taxon>
    </lineage>
</organism>
<protein>
    <submittedName>
        <fullName evidence="1">Uncharacterized protein</fullName>
    </submittedName>
</protein>
<reference evidence="1" key="1">
    <citation type="submission" date="2014-09" db="EMBL/GenBank/DDBJ databases">
        <authorList>
            <person name="Magalhaes I.L.F."/>
            <person name="Oliveira U."/>
            <person name="Santos F.R."/>
            <person name="Vidigal T.H.D.A."/>
            <person name="Brescovit A.D."/>
            <person name="Santos A.J."/>
        </authorList>
    </citation>
    <scope>NUCLEOTIDE SEQUENCE</scope>
    <source>
        <tissue evidence="1">Shoot tissue taken approximately 20 cm above the soil surface</tissue>
    </source>
</reference>
<reference evidence="1" key="2">
    <citation type="journal article" date="2015" name="Data Brief">
        <title>Shoot transcriptome of the giant reed, Arundo donax.</title>
        <authorList>
            <person name="Barrero R.A."/>
            <person name="Guerrero F.D."/>
            <person name="Moolhuijzen P."/>
            <person name="Goolsby J.A."/>
            <person name="Tidwell J."/>
            <person name="Bellgard S.E."/>
            <person name="Bellgard M.I."/>
        </authorList>
    </citation>
    <scope>NUCLEOTIDE SEQUENCE</scope>
    <source>
        <tissue evidence="1">Shoot tissue taken approximately 20 cm above the soil surface</tissue>
    </source>
</reference>